<feature type="compositionally biased region" description="Polar residues" evidence="11">
    <location>
        <begin position="222"/>
        <end position="233"/>
    </location>
</feature>
<comment type="subunit">
    <text evidence="9">Microtubule inner protein component of sperm flagellar doublet microtubules.</text>
</comment>
<dbReference type="InterPro" id="IPR008805">
    <property type="entry name" value="RIB43A"/>
</dbReference>
<gene>
    <name evidence="12" type="primary">Contig16610.g17690</name>
    <name evidence="12" type="ORF">STYLEM_15684</name>
</gene>
<proteinExistence type="inferred from homology"/>
<protein>
    <recommendedName>
        <fullName evidence="14">Protofilament ribbon protein</fullName>
    </recommendedName>
</protein>
<organism evidence="12 13">
    <name type="scientific">Stylonychia lemnae</name>
    <name type="common">Ciliate</name>
    <dbReference type="NCBI Taxonomy" id="5949"/>
    <lineage>
        <taxon>Eukaryota</taxon>
        <taxon>Sar</taxon>
        <taxon>Alveolata</taxon>
        <taxon>Ciliophora</taxon>
        <taxon>Intramacronucleata</taxon>
        <taxon>Spirotrichea</taxon>
        <taxon>Stichotrichia</taxon>
        <taxon>Sporadotrichida</taxon>
        <taxon>Oxytrichidae</taxon>
        <taxon>Stylonychinae</taxon>
        <taxon>Stylonychia</taxon>
    </lineage>
</organism>
<evidence type="ECO:0000256" key="7">
    <source>
        <dbReference type="ARBA" id="ARBA00023212"/>
    </source>
</evidence>
<dbReference type="Proteomes" id="UP000039865">
    <property type="component" value="Unassembled WGS sequence"/>
</dbReference>
<evidence type="ECO:0000256" key="4">
    <source>
        <dbReference type="ARBA" id="ARBA00022846"/>
    </source>
</evidence>
<evidence type="ECO:0000256" key="2">
    <source>
        <dbReference type="ARBA" id="ARBA00006875"/>
    </source>
</evidence>
<feature type="compositionally biased region" description="Basic and acidic residues" evidence="11">
    <location>
        <begin position="208"/>
        <end position="221"/>
    </location>
</feature>
<comment type="similarity">
    <text evidence="2">Belongs to the RIB43A family.</text>
</comment>
<dbReference type="OMA" id="NPSYNHA"/>
<evidence type="ECO:0000256" key="1">
    <source>
        <dbReference type="ARBA" id="ARBA00004611"/>
    </source>
</evidence>
<name>A0A078B0G2_STYLE</name>
<sequence>MNLTNYNPNQDLGITNQAGVSGLRTFNGEDLLADKRLSLQRQQQRDWLMQQIQANDRMRGQASFDKELYDRQTLELNELLRQAQDEHDSNRKAMLKAQQEENLLLAKQKRDTDLKQKSDWLYQENYEVDYTLNNDLMTENPMTTKSQLADHRVKPYHFKGLNEHQKAAILYERDQQIAGKEQQRQLEKEQEQMWALQQEHLRRMQVLSDRDQKRKQREVAENTKQTHVQQMQEHMQKWKDPYGEKGFLEKQ</sequence>
<dbReference type="AlphaFoldDB" id="A0A078B0G2"/>
<evidence type="ECO:0000313" key="13">
    <source>
        <dbReference type="Proteomes" id="UP000039865"/>
    </source>
</evidence>
<feature type="compositionally biased region" description="Basic and acidic residues" evidence="11">
    <location>
        <begin position="234"/>
        <end position="251"/>
    </location>
</feature>
<keyword evidence="7" id="KW-0206">Cytoskeleton</keyword>
<evidence type="ECO:0000256" key="8">
    <source>
        <dbReference type="ARBA" id="ARBA00023273"/>
    </source>
</evidence>
<dbReference type="InParanoid" id="A0A078B0G2"/>
<evidence type="ECO:0000256" key="6">
    <source>
        <dbReference type="ARBA" id="ARBA00023069"/>
    </source>
</evidence>
<evidence type="ECO:0008006" key="14">
    <source>
        <dbReference type="Google" id="ProtNLM"/>
    </source>
</evidence>
<feature type="region of interest" description="Disordered" evidence="11">
    <location>
        <begin position="207"/>
        <end position="251"/>
    </location>
</feature>
<keyword evidence="5 10" id="KW-0175">Coiled coil</keyword>
<dbReference type="PANTHER" id="PTHR14517">
    <property type="entry name" value="RIB43A-RELATED"/>
    <property type="match status" value="1"/>
</dbReference>
<feature type="coiled-coil region" evidence="10">
    <location>
        <begin position="66"/>
        <end position="100"/>
    </location>
</feature>
<dbReference type="PANTHER" id="PTHR14517:SF6">
    <property type="entry name" value="RE41410P"/>
    <property type="match status" value="1"/>
</dbReference>
<keyword evidence="3" id="KW-0963">Cytoplasm</keyword>
<evidence type="ECO:0000256" key="3">
    <source>
        <dbReference type="ARBA" id="ARBA00022490"/>
    </source>
</evidence>
<keyword evidence="13" id="KW-1185">Reference proteome</keyword>
<dbReference type="EMBL" id="CCKQ01014798">
    <property type="protein sequence ID" value="CDW86588.1"/>
    <property type="molecule type" value="Genomic_DNA"/>
</dbReference>
<evidence type="ECO:0000256" key="9">
    <source>
        <dbReference type="ARBA" id="ARBA00046435"/>
    </source>
</evidence>
<keyword evidence="4" id="KW-0282">Flagellum</keyword>
<evidence type="ECO:0000256" key="10">
    <source>
        <dbReference type="SAM" id="Coils"/>
    </source>
</evidence>
<keyword evidence="6" id="KW-0969">Cilium</keyword>
<dbReference type="OrthoDB" id="429119at2759"/>
<reference evidence="12 13" key="1">
    <citation type="submission" date="2014-06" db="EMBL/GenBank/DDBJ databases">
        <authorList>
            <person name="Swart Estienne"/>
        </authorList>
    </citation>
    <scope>NUCLEOTIDE SEQUENCE [LARGE SCALE GENOMIC DNA]</scope>
    <source>
        <strain evidence="12 13">130c</strain>
    </source>
</reference>
<keyword evidence="8" id="KW-0966">Cell projection</keyword>
<accession>A0A078B0G2</accession>
<evidence type="ECO:0000313" key="12">
    <source>
        <dbReference type="EMBL" id="CDW86588.1"/>
    </source>
</evidence>
<evidence type="ECO:0000256" key="5">
    <source>
        <dbReference type="ARBA" id="ARBA00023054"/>
    </source>
</evidence>
<dbReference type="Pfam" id="PF05914">
    <property type="entry name" value="RIB43A"/>
    <property type="match status" value="1"/>
</dbReference>
<evidence type="ECO:0000256" key="11">
    <source>
        <dbReference type="SAM" id="MobiDB-lite"/>
    </source>
</evidence>
<comment type="subcellular location">
    <subcellularLocation>
        <location evidence="1">Cytoplasm</location>
        <location evidence="1">Cytoskeleton</location>
        <location evidence="1">Flagellum axoneme</location>
    </subcellularLocation>
</comment>